<dbReference type="EMBL" id="CP016359">
    <property type="protein sequence ID" value="APU67112.1"/>
    <property type="molecule type" value="Genomic_DNA"/>
</dbReference>
<name>A0A1L7I219_9FLAO</name>
<dbReference type="RefSeq" id="WP_083642951.1">
    <property type="nucleotide sequence ID" value="NZ_AMRU01000013.1"/>
</dbReference>
<evidence type="ECO:0000313" key="1">
    <source>
        <dbReference type="EMBL" id="APU67112.1"/>
    </source>
</evidence>
<dbReference type="STRING" id="1229726.GRFL_0388"/>
<evidence type="ECO:0000313" key="2">
    <source>
        <dbReference type="Proteomes" id="UP000186230"/>
    </source>
</evidence>
<dbReference type="OrthoDB" id="1523398at2"/>
<proteinExistence type="predicted"/>
<dbReference type="Proteomes" id="UP000186230">
    <property type="component" value="Chromosome"/>
</dbReference>
<keyword evidence="2" id="KW-1185">Reference proteome</keyword>
<sequence length="158" mass="17665">MATKTIAILSDSEGLAPEFFEVLGSSNHRLLFVVGNAETKEHLQKSLNFLKLKAEIDFIGCEKDGCWEADKILISMQAPPSKDMIKKVKEVATQKPVWVISPVDSHGRKVDLQQQLPNSRVVEISIQENLKEVSLSSKEVVAKQEIRQLFEVSGYTVN</sequence>
<organism evidence="1 2">
    <name type="scientific">Christiangramia flava JLT2011</name>
    <dbReference type="NCBI Taxonomy" id="1229726"/>
    <lineage>
        <taxon>Bacteria</taxon>
        <taxon>Pseudomonadati</taxon>
        <taxon>Bacteroidota</taxon>
        <taxon>Flavobacteriia</taxon>
        <taxon>Flavobacteriales</taxon>
        <taxon>Flavobacteriaceae</taxon>
        <taxon>Christiangramia</taxon>
    </lineage>
</organism>
<gene>
    <name evidence="1" type="ORF">GRFL_0388</name>
</gene>
<protein>
    <submittedName>
        <fullName evidence="1">Uncharacterized protein</fullName>
    </submittedName>
</protein>
<accession>A0A1L7I219</accession>
<reference evidence="1 2" key="1">
    <citation type="submission" date="2016-07" db="EMBL/GenBank/DDBJ databases">
        <title>Multi-omics approach to identify versatile polysaccharide utilization systems of a marine flavobacterium Gramella flava.</title>
        <authorList>
            <person name="Tang K."/>
        </authorList>
    </citation>
    <scope>NUCLEOTIDE SEQUENCE [LARGE SCALE GENOMIC DNA]</scope>
    <source>
        <strain evidence="1 2">JLT2011</strain>
    </source>
</reference>
<dbReference type="AlphaFoldDB" id="A0A1L7I219"/>
<dbReference type="KEGG" id="gfl:GRFL_0388"/>